<keyword evidence="1" id="KW-0812">Transmembrane</keyword>
<dbReference type="PANTHER" id="PTHR36840">
    <property type="entry name" value="BLL5714 PROTEIN"/>
    <property type="match status" value="1"/>
</dbReference>
<dbReference type="RefSeq" id="WP_170208523.1">
    <property type="nucleotide sequence ID" value="NZ_RBKT01000001.1"/>
</dbReference>
<feature type="transmembrane region" description="Helical" evidence="1">
    <location>
        <begin position="171"/>
        <end position="191"/>
    </location>
</feature>
<keyword evidence="1" id="KW-1133">Transmembrane helix</keyword>
<feature type="transmembrane region" description="Helical" evidence="1">
    <location>
        <begin position="212"/>
        <end position="233"/>
    </location>
</feature>
<keyword evidence="3" id="KW-1185">Reference proteome</keyword>
<keyword evidence="1" id="KW-0472">Membrane</keyword>
<reference evidence="2 3" key="1">
    <citation type="submission" date="2018-10" db="EMBL/GenBank/DDBJ databases">
        <title>Sequencing the genomes of 1000 actinobacteria strains.</title>
        <authorList>
            <person name="Klenk H.-P."/>
        </authorList>
    </citation>
    <scope>NUCLEOTIDE SEQUENCE [LARGE SCALE GENOMIC DNA]</scope>
    <source>
        <strain evidence="2 3">DSM 45175</strain>
    </source>
</reference>
<dbReference type="PANTHER" id="PTHR36840:SF1">
    <property type="entry name" value="BLL5714 PROTEIN"/>
    <property type="match status" value="1"/>
</dbReference>
<dbReference type="InterPro" id="IPR010640">
    <property type="entry name" value="Low_temperature_requirement_A"/>
</dbReference>
<dbReference type="Pfam" id="PF06772">
    <property type="entry name" value="LtrA"/>
    <property type="match status" value="1"/>
</dbReference>
<name>A0A495JF16_9ACTN</name>
<evidence type="ECO:0000313" key="3">
    <source>
        <dbReference type="Proteomes" id="UP000277671"/>
    </source>
</evidence>
<feature type="transmembrane region" description="Helical" evidence="1">
    <location>
        <begin position="144"/>
        <end position="165"/>
    </location>
</feature>
<gene>
    <name evidence="2" type="ORF">BDK92_1586</name>
</gene>
<evidence type="ECO:0000256" key="1">
    <source>
        <dbReference type="SAM" id="Phobius"/>
    </source>
</evidence>
<feature type="transmembrane region" description="Helical" evidence="1">
    <location>
        <begin position="318"/>
        <end position="339"/>
    </location>
</feature>
<dbReference type="EMBL" id="RBKT01000001">
    <property type="protein sequence ID" value="RKR87311.1"/>
    <property type="molecule type" value="Genomic_DNA"/>
</dbReference>
<feature type="transmembrane region" description="Helical" evidence="1">
    <location>
        <begin position="360"/>
        <end position="383"/>
    </location>
</feature>
<evidence type="ECO:0000313" key="2">
    <source>
        <dbReference type="EMBL" id="RKR87311.1"/>
    </source>
</evidence>
<feature type="transmembrane region" description="Helical" evidence="1">
    <location>
        <begin position="94"/>
        <end position="114"/>
    </location>
</feature>
<accession>A0A495JF16</accession>
<dbReference type="AlphaFoldDB" id="A0A495JF16"/>
<feature type="transmembrane region" description="Helical" evidence="1">
    <location>
        <begin position="65"/>
        <end position="82"/>
    </location>
</feature>
<feature type="transmembrane region" description="Helical" evidence="1">
    <location>
        <begin position="120"/>
        <end position="137"/>
    </location>
</feature>
<feature type="transmembrane region" description="Helical" evidence="1">
    <location>
        <begin position="239"/>
        <end position="258"/>
    </location>
</feature>
<sequence length="404" mass="43138">MPVGWRGTGGRIRAATTRWRGTASRSSGRVEPVELFIDVVFVFTLTQLTQQIINRPTFTTVGQVTLLFSLLWANYSGYAWLTNHVTPRRTSQKLLLLGGVAGFIIAAAGVPDAIAGRATVFSIGYLVLVCLHLILFTQSDSWRTVLRLAPGNLGAALLVLGSGFADGPLVYALWATAFVVQSVIPTLLWGTSRGGPPHAFHLSAGHFVERHGLLVVVAFGEEVAAIGASAGPAHTSDETVWVIILALTLPAALWWTYFADPRAAEQSLNRVDDVTRDVLGGKAYIFAHIPLLLGIVIGAAGIHTAVSHPEQPLDHASALALSGGVALFLVGIAWVRRVLTIRGAWRRLLTAAAALATIPLARVIPAAAQLAVVVGIVVVMLLLDTPPRHAQEAVRKGPFLYRIR</sequence>
<dbReference type="Proteomes" id="UP000277671">
    <property type="component" value="Unassembled WGS sequence"/>
</dbReference>
<comment type="caution">
    <text evidence="2">The sequence shown here is derived from an EMBL/GenBank/DDBJ whole genome shotgun (WGS) entry which is preliminary data.</text>
</comment>
<organism evidence="2 3">
    <name type="scientific">Micromonospora pisi</name>
    <dbReference type="NCBI Taxonomy" id="589240"/>
    <lineage>
        <taxon>Bacteria</taxon>
        <taxon>Bacillati</taxon>
        <taxon>Actinomycetota</taxon>
        <taxon>Actinomycetes</taxon>
        <taxon>Micromonosporales</taxon>
        <taxon>Micromonosporaceae</taxon>
        <taxon>Micromonospora</taxon>
    </lineage>
</organism>
<proteinExistence type="predicted"/>
<protein>
    <submittedName>
        <fullName evidence="2">Low temperature requirement protein LtrA</fullName>
    </submittedName>
</protein>
<feature type="transmembrane region" description="Helical" evidence="1">
    <location>
        <begin position="285"/>
        <end position="306"/>
    </location>
</feature>